<dbReference type="KEGG" id="vgo:GJW-30_1_02285"/>
<gene>
    <name evidence="4" type="ORF">GJW-30_1_02285</name>
</gene>
<dbReference type="PANTHER" id="PTHR10545:SF42">
    <property type="entry name" value="ACETYLTRANSFERASE"/>
    <property type="match status" value="1"/>
</dbReference>
<sequence>MPIEVRQLVASDRAAWEPLWIGYQTFYKRKLSEEMIELSWHRFLDPTQPLDAYGAFDGERMVGLVHIAMQTLTSFRRPACYLSDLFTDESVRGKGIGRALIEHVYKIAKERDCERVFWLTHETNTAGRLLYDKVAERSGFIHYWKPL</sequence>
<dbReference type="PROSITE" id="PS51186">
    <property type="entry name" value="GNAT"/>
    <property type="match status" value="1"/>
</dbReference>
<reference evidence="4 5" key="1">
    <citation type="submission" date="2015-08" db="EMBL/GenBank/DDBJ databases">
        <title>Investigation of the bacterial diversity of lava forest soil.</title>
        <authorList>
            <person name="Lee J.S."/>
        </authorList>
    </citation>
    <scope>NUCLEOTIDE SEQUENCE [LARGE SCALE GENOMIC DNA]</scope>
    <source>
        <strain evidence="4 5">GJW-30</strain>
    </source>
</reference>
<dbReference type="OrthoDB" id="9805924at2"/>
<keyword evidence="1 4" id="KW-0808">Transferase</keyword>
<name>A0A0S3PV01_9BRAD</name>
<dbReference type="SUPFAM" id="SSF55729">
    <property type="entry name" value="Acyl-CoA N-acyltransferases (Nat)"/>
    <property type="match status" value="1"/>
</dbReference>
<dbReference type="CDD" id="cd04301">
    <property type="entry name" value="NAT_SF"/>
    <property type="match status" value="1"/>
</dbReference>
<protein>
    <submittedName>
        <fullName evidence="4">Acetyltransferase GNAT family protein</fullName>
    </submittedName>
</protein>
<dbReference type="EMBL" id="AP014946">
    <property type="protein sequence ID" value="BAT59752.1"/>
    <property type="molecule type" value="Genomic_DNA"/>
</dbReference>
<feature type="domain" description="N-acetyltransferase" evidence="3">
    <location>
        <begin position="3"/>
        <end position="147"/>
    </location>
</feature>
<dbReference type="InterPro" id="IPR000182">
    <property type="entry name" value="GNAT_dom"/>
</dbReference>
<evidence type="ECO:0000313" key="4">
    <source>
        <dbReference type="EMBL" id="BAT59752.1"/>
    </source>
</evidence>
<dbReference type="InterPro" id="IPR016181">
    <property type="entry name" value="Acyl_CoA_acyltransferase"/>
</dbReference>
<keyword evidence="2" id="KW-0012">Acyltransferase</keyword>
<evidence type="ECO:0000256" key="2">
    <source>
        <dbReference type="ARBA" id="ARBA00023315"/>
    </source>
</evidence>
<keyword evidence="5" id="KW-1185">Reference proteome</keyword>
<organism evidence="4 5">
    <name type="scientific">Variibacter gotjawalensis</name>
    <dbReference type="NCBI Taxonomy" id="1333996"/>
    <lineage>
        <taxon>Bacteria</taxon>
        <taxon>Pseudomonadati</taxon>
        <taxon>Pseudomonadota</taxon>
        <taxon>Alphaproteobacteria</taxon>
        <taxon>Hyphomicrobiales</taxon>
        <taxon>Nitrobacteraceae</taxon>
        <taxon>Variibacter</taxon>
    </lineage>
</organism>
<evidence type="ECO:0000313" key="5">
    <source>
        <dbReference type="Proteomes" id="UP000236884"/>
    </source>
</evidence>
<dbReference type="AlphaFoldDB" id="A0A0S3PV01"/>
<dbReference type="PANTHER" id="PTHR10545">
    <property type="entry name" value="DIAMINE N-ACETYLTRANSFERASE"/>
    <property type="match status" value="1"/>
</dbReference>
<dbReference type="GO" id="GO:0008080">
    <property type="term" value="F:N-acetyltransferase activity"/>
    <property type="evidence" value="ECO:0007669"/>
    <property type="project" value="TreeGrafter"/>
</dbReference>
<evidence type="ECO:0000259" key="3">
    <source>
        <dbReference type="PROSITE" id="PS51186"/>
    </source>
</evidence>
<dbReference type="Gene3D" id="3.40.630.30">
    <property type="match status" value="1"/>
</dbReference>
<dbReference type="InterPro" id="IPR051016">
    <property type="entry name" value="Diverse_Substrate_AcTransf"/>
</dbReference>
<accession>A0A0S3PV01</accession>
<evidence type="ECO:0000256" key="1">
    <source>
        <dbReference type="ARBA" id="ARBA00022679"/>
    </source>
</evidence>
<proteinExistence type="predicted"/>
<dbReference type="Proteomes" id="UP000236884">
    <property type="component" value="Chromosome"/>
</dbReference>
<dbReference type="RefSeq" id="WP_096355380.1">
    <property type="nucleotide sequence ID" value="NZ_AP014946.1"/>
</dbReference>
<dbReference type="Pfam" id="PF00583">
    <property type="entry name" value="Acetyltransf_1"/>
    <property type="match status" value="1"/>
</dbReference>